<evidence type="ECO:0000313" key="2">
    <source>
        <dbReference type="EMBL" id="SPD48735.1"/>
    </source>
</evidence>
<reference evidence="2" key="1">
    <citation type="submission" date="2018-01" db="EMBL/GenBank/DDBJ databases">
        <authorList>
            <person name="Gaut B.S."/>
            <person name="Morton B.R."/>
            <person name="Clegg M.T."/>
            <person name="Duvall M.R."/>
        </authorList>
    </citation>
    <scope>NUCLEOTIDE SEQUENCE</scope>
    <source>
        <strain evidence="2">Cupriavidus taiwanensis STM 8555</strain>
    </source>
</reference>
<gene>
    <name evidence="2" type="ORF">CBM2612_P0080</name>
</gene>
<protein>
    <submittedName>
        <fullName evidence="2">Uncharacterized protein</fullName>
    </submittedName>
</protein>
<feature type="compositionally biased region" description="Polar residues" evidence="1">
    <location>
        <begin position="34"/>
        <end position="52"/>
    </location>
</feature>
<proteinExistence type="predicted"/>
<feature type="region of interest" description="Disordered" evidence="1">
    <location>
        <begin position="30"/>
        <end position="52"/>
    </location>
</feature>
<name>A0A375HBQ9_9BURK</name>
<accession>A0A375HBQ9</accession>
<dbReference type="AlphaFoldDB" id="A0A375HBQ9"/>
<keyword evidence="2" id="KW-0614">Plasmid</keyword>
<sequence length="81" mass="9055">MLWGRQLETCSEVAGRFYYRMDFISIESARKNSSDGVGNSPKNHTSRATASPGQALRGALHVDDNCSLRIMRDFLPFAFQA</sequence>
<dbReference type="EMBL" id="LT984809">
    <property type="protein sequence ID" value="SPD48735.1"/>
    <property type="molecule type" value="Genomic_DNA"/>
</dbReference>
<organism evidence="2">
    <name type="scientific">Cupriavidus taiwanensis</name>
    <dbReference type="NCBI Taxonomy" id="164546"/>
    <lineage>
        <taxon>Bacteria</taxon>
        <taxon>Pseudomonadati</taxon>
        <taxon>Pseudomonadota</taxon>
        <taxon>Betaproteobacteria</taxon>
        <taxon>Burkholderiales</taxon>
        <taxon>Burkholderiaceae</taxon>
        <taxon>Cupriavidus</taxon>
    </lineage>
</organism>
<evidence type="ECO:0000256" key="1">
    <source>
        <dbReference type="SAM" id="MobiDB-lite"/>
    </source>
</evidence>
<geneLocation type="plasmid" evidence="2">
    <name>I</name>
</geneLocation>